<dbReference type="PRINTS" id="PR00063">
    <property type="entry name" value="RIBOSOMALL27"/>
</dbReference>
<evidence type="ECO:0000313" key="5">
    <source>
        <dbReference type="EMBL" id="BES94416.1"/>
    </source>
</evidence>
<sequence length="143" mass="15983">MSHLIASALTTARRILTASEPLLNCQRNASKKAGGSTRNSAGVVRPKHRGVKHKSGTYVQEGALVVLQNKLRFHPGLNVRIGHNGTLAALIPGRVLVTTEKVEPNMEHPWAQKTYGGRDIDRIYKKYFHVLPEPQHYRFKRIG</sequence>
<evidence type="ECO:0000256" key="1">
    <source>
        <dbReference type="ARBA" id="ARBA00010797"/>
    </source>
</evidence>
<evidence type="ECO:0000256" key="3">
    <source>
        <dbReference type="ARBA" id="ARBA00023274"/>
    </source>
</evidence>
<keyword evidence="2 5" id="KW-0689">Ribosomal protein</keyword>
<organism evidence="5 6">
    <name type="scientific">Nesidiocoris tenuis</name>
    <dbReference type="NCBI Taxonomy" id="355587"/>
    <lineage>
        <taxon>Eukaryota</taxon>
        <taxon>Metazoa</taxon>
        <taxon>Ecdysozoa</taxon>
        <taxon>Arthropoda</taxon>
        <taxon>Hexapoda</taxon>
        <taxon>Insecta</taxon>
        <taxon>Pterygota</taxon>
        <taxon>Neoptera</taxon>
        <taxon>Paraneoptera</taxon>
        <taxon>Hemiptera</taxon>
        <taxon>Heteroptera</taxon>
        <taxon>Panheteroptera</taxon>
        <taxon>Cimicomorpha</taxon>
        <taxon>Miridae</taxon>
        <taxon>Dicyphina</taxon>
        <taxon>Nesidiocoris</taxon>
    </lineage>
</organism>
<evidence type="ECO:0000256" key="2">
    <source>
        <dbReference type="ARBA" id="ARBA00022980"/>
    </source>
</evidence>
<evidence type="ECO:0000313" key="6">
    <source>
        <dbReference type="Proteomes" id="UP001307889"/>
    </source>
</evidence>
<dbReference type="SUPFAM" id="SSF110324">
    <property type="entry name" value="Ribosomal L27 protein-like"/>
    <property type="match status" value="1"/>
</dbReference>
<feature type="region of interest" description="Disordered" evidence="4">
    <location>
        <begin position="27"/>
        <end position="50"/>
    </location>
</feature>
<keyword evidence="3" id="KW-0687">Ribonucleoprotein</keyword>
<dbReference type="Pfam" id="PF01016">
    <property type="entry name" value="Ribosomal_L27"/>
    <property type="match status" value="1"/>
</dbReference>
<accession>A0ABN7AQB7</accession>
<dbReference type="InterPro" id="IPR001684">
    <property type="entry name" value="Ribosomal_bL27"/>
</dbReference>
<protein>
    <submittedName>
        <fullName evidence="5">Ribosomal protein L27</fullName>
    </submittedName>
</protein>
<dbReference type="Gene3D" id="2.40.50.100">
    <property type="match status" value="1"/>
</dbReference>
<dbReference type="GO" id="GO:0005840">
    <property type="term" value="C:ribosome"/>
    <property type="evidence" value="ECO:0007669"/>
    <property type="project" value="UniProtKB-KW"/>
</dbReference>
<name>A0ABN7AQB7_9HEMI</name>
<gene>
    <name evidence="5" type="ORF">NTJ_07225</name>
</gene>
<evidence type="ECO:0000256" key="4">
    <source>
        <dbReference type="SAM" id="MobiDB-lite"/>
    </source>
</evidence>
<dbReference type="Proteomes" id="UP001307889">
    <property type="component" value="Chromosome 5"/>
</dbReference>
<keyword evidence="6" id="KW-1185">Reference proteome</keyword>
<dbReference type="PANTHER" id="PTHR15893:SF0">
    <property type="entry name" value="LARGE RIBOSOMAL SUBUNIT PROTEIN BL27M"/>
    <property type="match status" value="1"/>
</dbReference>
<dbReference type="PANTHER" id="PTHR15893">
    <property type="entry name" value="RIBOSOMAL PROTEIN L27"/>
    <property type="match status" value="1"/>
</dbReference>
<comment type="similarity">
    <text evidence="1">Belongs to the bacterial ribosomal protein bL27 family.</text>
</comment>
<reference evidence="5 6" key="1">
    <citation type="submission" date="2023-09" db="EMBL/GenBank/DDBJ databases">
        <title>Nesidiocoris tenuis whole genome shotgun sequence.</title>
        <authorList>
            <person name="Shibata T."/>
            <person name="Shimoda M."/>
            <person name="Kobayashi T."/>
            <person name="Uehara T."/>
        </authorList>
    </citation>
    <scope>NUCLEOTIDE SEQUENCE [LARGE SCALE GENOMIC DNA]</scope>
    <source>
        <strain evidence="5 6">Japan</strain>
    </source>
</reference>
<proteinExistence type="inferred from homology"/>
<dbReference type="EMBL" id="AP028913">
    <property type="protein sequence ID" value="BES94416.1"/>
    <property type="molecule type" value="Genomic_DNA"/>
</dbReference>